<evidence type="ECO:0000313" key="3">
    <source>
        <dbReference type="Proteomes" id="UP000279307"/>
    </source>
</evidence>
<sequence length="674" mass="73440">MPSWYRTRKAMGKLHHKGQQAATSTSGSERWAERQTTSDAEETLRANPTADIVATIVAAMGVVEDVETTSLNLKGTYQNALKDVAMQVRLGMSVLTERGASGNGGAGGAEGGHEGPAGAETRTSSSRVRVATPVGWGERGGRTGVPGPGAGSLLPKPDAGTKTGPLPSYSPQCCDCAGRSRQNGTLHRATTRPRPSQGRHYAVLGSGASSDTAGTPRRSGVWWWGARGRRGRPDDVKPFRWALPPPPRGNERAARGQGGPRNCPLTERSPGSGYPTRPAIGIHLSQGRSLGTVMDRLQRRSIWRTMTPRFNGCVGSITRRLYLGDSRQALEKMVKEITKTSDSIRKKHRALKTGKMVEDAALERHFRPIIEPLQKLADNTTDDTSSLLIQKDEPMSNTEDTESETLSPQKYNQQFAIEQIASVEVRAAVYGLAGTERILYIRGDVLEGTQFRLNAPDDAVHCDDGALDTVPQSEQLPAKKEPQPEKQSEEAVERARTRPQRPGRRRGAPEHGEATRGELKKADAQLPTAAGSGPASPDASPASETALPALTVQPQRTCLQLRNWRLIPLELPPPRRTRPSRQTLTPWDVRVRRNTSPSCRPWAPAPLSPLPPSPARETAQQATGRDKREQGTQTRGWSCDSEEESDTQPIPDRWGPILVTLTAPHISYRERRIP</sequence>
<feature type="compositionally biased region" description="Basic residues" evidence="1">
    <location>
        <begin position="497"/>
        <end position="506"/>
    </location>
</feature>
<feature type="region of interest" description="Disordered" evidence="1">
    <location>
        <begin position="235"/>
        <end position="274"/>
    </location>
</feature>
<gene>
    <name evidence="2" type="ORF">DMN91_003507</name>
</gene>
<accession>A0A3L8DT08</accession>
<feature type="compositionally biased region" description="Basic and acidic residues" evidence="1">
    <location>
        <begin position="477"/>
        <end position="496"/>
    </location>
</feature>
<protein>
    <submittedName>
        <fullName evidence="2">Uncharacterized protein</fullName>
    </submittedName>
</protein>
<feature type="compositionally biased region" description="Polar residues" evidence="1">
    <location>
        <begin position="20"/>
        <end position="38"/>
    </location>
</feature>
<comment type="caution">
    <text evidence="2">The sequence shown here is derived from an EMBL/GenBank/DDBJ whole genome shotgun (WGS) entry which is preliminary data.</text>
</comment>
<evidence type="ECO:0000256" key="1">
    <source>
        <dbReference type="SAM" id="MobiDB-lite"/>
    </source>
</evidence>
<feature type="region of interest" description="Disordered" evidence="1">
    <location>
        <begin position="99"/>
        <end position="166"/>
    </location>
</feature>
<feature type="compositionally biased region" description="Basic and acidic residues" evidence="1">
    <location>
        <begin position="507"/>
        <end position="523"/>
    </location>
</feature>
<feature type="compositionally biased region" description="Low complexity" evidence="1">
    <location>
        <begin position="527"/>
        <end position="543"/>
    </location>
</feature>
<feature type="region of interest" description="Disordered" evidence="1">
    <location>
        <begin position="381"/>
        <end position="407"/>
    </location>
</feature>
<feature type="compositionally biased region" description="Gly residues" evidence="1">
    <location>
        <begin position="101"/>
        <end position="110"/>
    </location>
</feature>
<feature type="region of interest" description="Disordered" evidence="1">
    <location>
        <begin position="593"/>
        <end position="658"/>
    </location>
</feature>
<feature type="region of interest" description="Disordered" evidence="1">
    <location>
        <begin position="10"/>
        <end position="42"/>
    </location>
</feature>
<reference evidence="2 3" key="1">
    <citation type="journal article" date="2018" name="Genome Res.">
        <title>The genomic architecture and molecular evolution of ant odorant receptors.</title>
        <authorList>
            <person name="McKenzie S.K."/>
            <person name="Kronauer D.J.C."/>
        </authorList>
    </citation>
    <scope>NUCLEOTIDE SEQUENCE [LARGE SCALE GENOMIC DNA]</scope>
    <source>
        <strain evidence="2">Clonal line C1</strain>
    </source>
</reference>
<feature type="compositionally biased region" description="Pro residues" evidence="1">
    <location>
        <begin position="603"/>
        <end position="614"/>
    </location>
</feature>
<dbReference type="EMBL" id="QOIP01000004">
    <property type="protein sequence ID" value="RLU23303.1"/>
    <property type="molecule type" value="Genomic_DNA"/>
</dbReference>
<name>A0A3L8DT08_OOCBI</name>
<evidence type="ECO:0000313" key="2">
    <source>
        <dbReference type="EMBL" id="RLU23303.1"/>
    </source>
</evidence>
<feature type="region of interest" description="Disordered" evidence="1">
    <location>
        <begin position="462"/>
        <end position="543"/>
    </location>
</feature>
<proteinExistence type="predicted"/>
<organism evidence="2 3">
    <name type="scientific">Ooceraea biroi</name>
    <name type="common">Clonal raider ant</name>
    <name type="synonym">Cerapachys biroi</name>
    <dbReference type="NCBI Taxonomy" id="2015173"/>
    <lineage>
        <taxon>Eukaryota</taxon>
        <taxon>Metazoa</taxon>
        <taxon>Ecdysozoa</taxon>
        <taxon>Arthropoda</taxon>
        <taxon>Hexapoda</taxon>
        <taxon>Insecta</taxon>
        <taxon>Pterygota</taxon>
        <taxon>Neoptera</taxon>
        <taxon>Endopterygota</taxon>
        <taxon>Hymenoptera</taxon>
        <taxon>Apocrita</taxon>
        <taxon>Aculeata</taxon>
        <taxon>Formicoidea</taxon>
        <taxon>Formicidae</taxon>
        <taxon>Dorylinae</taxon>
        <taxon>Ooceraea</taxon>
    </lineage>
</organism>
<dbReference type="Proteomes" id="UP000279307">
    <property type="component" value="Chromosome 4"/>
</dbReference>
<dbReference type="AlphaFoldDB" id="A0A3L8DT08"/>